<evidence type="ECO:0000256" key="4">
    <source>
        <dbReference type="RuleBase" id="RU361273"/>
    </source>
</evidence>
<dbReference type="InterPro" id="IPR036877">
    <property type="entry name" value="SUI1_dom_sf"/>
</dbReference>
<dbReference type="NCBIfam" id="TIGR01159">
    <property type="entry name" value="DRP1"/>
    <property type="match status" value="1"/>
</dbReference>
<dbReference type="STRING" id="402676.B6JY28"/>
<evidence type="ECO:0000256" key="3">
    <source>
        <dbReference type="ARBA" id="ARBA00020058"/>
    </source>
</evidence>
<dbReference type="InterPro" id="IPR046447">
    <property type="entry name" value="DENR_C"/>
</dbReference>
<dbReference type="Gene3D" id="3.30.780.10">
    <property type="entry name" value="SUI1-like domain"/>
    <property type="match status" value="1"/>
</dbReference>
<keyword evidence="4" id="KW-0689">Ribosomal protein</keyword>
<evidence type="ECO:0000256" key="2">
    <source>
        <dbReference type="ARBA" id="ARBA00011742"/>
    </source>
</evidence>
<dbReference type="InterPro" id="IPR050318">
    <property type="entry name" value="DENR/SUI1_TIF"/>
</dbReference>
<dbReference type="GO" id="GO:0003743">
    <property type="term" value="F:translation initiation factor activity"/>
    <property type="evidence" value="ECO:0007669"/>
    <property type="project" value="UniProtKB-KW"/>
</dbReference>
<dbReference type="eggNOG" id="KOG3239">
    <property type="taxonomic scope" value="Eukaryota"/>
</dbReference>
<dbReference type="AlphaFoldDB" id="B6JY28"/>
<feature type="domain" description="SUI1" evidence="5">
    <location>
        <begin position="94"/>
        <end position="165"/>
    </location>
</feature>
<dbReference type="GO" id="GO:0000184">
    <property type="term" value="P:nuclear-transcribed mRNA catabolic process, nonsense-mediated decay"/>
    <property type="evidence" value="ECO:0007669"/>
    <property type="project" value="EnsemblFungi"/>
</dbReference>
<dbReference type="GO" id="GO:0001731">
    <property type="term" value="P:formation of translation preinitiation complex"/>
    <property type="evidence" value="ECO:0000318"/>
    <property type="project" value="GO_Central"/>
</dbReference>
<evidence type="ECO:0000256" key="1">
    <source>
        <dbReference type="ARBA" id="ARBA00007514"/>
    </source>
</evidence>
<dbReference type="CDD" id="cd11607">
    <property type="entry name" value="DENR_C"/>
    <property type="match status" value="1"/>
</dbReference>
<dbReference type="GO" id="GO:0002188">
    <property type="term" value="P:translation reinitiation"/>
    <property type="evidence" value="ECO:0000318"/>
    <property type="project" value="GO_Central"/>
</dbReference>
<proteinExistence type="inferred from homology"/>
<accession>B6JY28</accession>
<dbReference type="GO" id="GO:0005737">
    <property type="term" value="C:cytoplasm"/>
    <property type="evidence" value="ECO:0007669"/>
    <property type="project" value="UniProtKB-SubCell"/>
</dbReference>
<dbReference type="HOGENOM" id="CLU_073511_0_1_1"/>
<dbReference type="Pfam" id="PF01253">
    <property type="entry name" value="SUI1"/>
    <property type="match status" value="1"/>
</dbReference>
<dbReference type="PROSITE" id="PS50296">
    <property type="entry name" value="SUI1"/>
    <property type="match status" value="1"/>
</dbReference>
<gene>
    <name evidence="7" type="primary">tma22</name>
    <name evidence="6" type="ORF">SJAG_01487</name>
</gene>
<comment type="domain">
    <text evidence="4">The SUI1 domain may be involved in RNA binding.</text>
</comment>
<keyword evidence="6" id="KW-0396">Initiation factor</keyword>
<sequence>MATTETPQIKSVVYCQVCTLPVEYCEFGGTIKACKEWLKNNHEDVYNRLYAVDSLSADMKDKLGVSGAASADEVSTKETRRAEREAAKRLASKVIIKIVERTRRKRVTTVRGLDIFGVETKKAAKMMANKFATGASVTKSGDGKDEIVIQGDLGYDVQEFIEEKFKEVPADNIDVVEDTKSKKK</sequence>
<dbReference type="GO" id="GO:0032790">
    <property type="term" value="P:ribosome disassembly"/>
    <property type="evidence" value="ECO:0007669"/>
    <property type="project" value="EnsemblFungi"/>
</dbReference>
<evidence type="ECO:0000313" key="6">
    <source>
        <dbReference type="EMBL" id="EEB06446.1"/>
    </source>
</evidence>
<comment type="subunit">
    <text evidence="2 4">Interacts with the 40S ribosomal subunit.</text>
</comment>
<keyword evidence="4" id="KW-0687">Ribonucleoprotein</keyword>
<keyword evidence="4" id="KW-0963">Cytoplasm</keyword>
<dbReference type="PANTHER" id="PTHR12789:SF0">
    <property type="entry name" value="DENSITY-REGULATED PROTEIN"/>
    <property type="match status" value="1"/>
</dbReference>
<dbReference type="GO" id="GO:1990904">
    <property type="term" value="C:ribonucleoprotein complex"/>
    <property type="evidence" value="ECO:0007669"/>
    <property type="project" value="UniProtKB-KW"/>
</dbReference>
<keyword evidence="8" id="KW-1185">Reference proteome</keyword>
<dbReference type="RefSeq" id="XP_002172739.1">
    <property type="nucleotide sequence ID" value="XM_002172703.2"/>
</dbReference>
<dbReference type="SUPFAM" id="SSF55159">
    <property type="entry name" value="eIF1-like"/>
    <property type="match status" value="1"/>
</dbReference>
<evidence type="ECO:0000313" key="8">
    <source>
        <dbReference type="Proteomes" id="UP000001744"/>
    </source>
</evidence>
<reference evidence="6 8" key="1">
    <citation type="journal article" date="2011" name="Science">
        <title>Comparative functional genomics of the fission yeasts.</title>
        <authorList>
            <person name="Rhind N."/>
            <person name="Chen Z."/>
            <person name="Yassour M."/>
            <person name="Thompson D.A."/>
            <person name="Haas B.J."/>
            <person name="Habib N."/>
            <person name="Wapinski I."/>
            <person name="Roy S."/>
            <person name="Lin M.F."/>
            <person name="Heiman D.I."/>
            <person name="Young S.K."/>
            <person name="Furuya K."/>
            <person name="Guo Y."/>
            <person name="Pidoux A."/>
            <person name="Chen H.M."/>
            <person name="Robbertse B."/>
            <person name="Goldberg J.M."/>
            <person name="Aoki K."/>
            <person name="Bayne E.H."/>
            <person name="Berlin A.M."/>
            <person name="Desjardins C.A."/>
            <person name="Dobbs E."/>
            <person name="Dukaj L."/>
            <person name="Fan L."/>
            <person name="FitzGerald M.G."/>
            <person name="French C."/>
            <person name="Gujja S."/>
            <person name="Hansen K."/>
            <person name="Keifenheim D."/>
            <person name="Levin J.Z."/>
            <person name="Mosher R.A."/>
            <person name="Mueller C.A."/>
            <person name="Pfiffner J."/>
            <person name="Priest M."/>
            <person name="Russ C."/>
            <person name="Smialowska A."/>
            <person name="Swoboda P."/>
            <person name="Sykes S.M."/>
            <person name="Vaughn M."/>
            <person name="Vengrova S."/>
            <person name="Yoder R."/>
            <person name="Zeng Q."/>
            <person name="Allshire R."/>
            <person name="Baulcombe D."/>
            <person name="Birren B.W."/>
            <person name="Brown W."/>
            <person name="Ekwall K."/>
            <person name="Kellis M."/>
            <person name="Leatherwood J."/>
            <person name="Levin H."/>
            <person name="Margalit H."/>
            <person name="Martienssen R."/>
            <person name="Nieduszynski C.A."/>
            <person name="Spatafora J.W."/>
            <person name="Friedman N."/>
            <person name="Dalgaard J.Z."/>
            <person name="Baumann P."/>
            <person name="Niki H."/>
            <person name="Regev A."/>
            <person name="Nusbaum C."/>
        </authorList>
    </citation>
    <scope>NUCLEOTIDE SEQUENCE [LARGE SCALE GENOMIC DNA]</scope>
    <source>
        <strain evidence="8">yFS275 / FY16936</strain>
    </source>
</reference>
<comment type="similarity">
    <text evidence="1 4">Belongs to the DENR family.</text>
</comment>
<evidence type="ECO:0000259" key="5">
    <source>
        <dbReference type="PROSITE" id="PS50296"/>
    </source>
</evidence>
<dbReference type="GeneID" id="7051445"/>
<evidence type="ECO:0000313" key="7">
    <source>
        <dbReference type="JaponicusDB" id="SJAG_01487"/>
    </source>
</evidence>
<keyword evidence="6" id="KW-0648">Protein biosynthesis</keyword>
<dbReference type="PANTHER" id="PTHR12789">
    <property type="entry name" value="DENSITY-REGULATED PROTEIN HOMOLOG"/>
    <property type="match status" value="1"/>
</dbReference>
<comment type="subcellular location">
    <subcellularLocation>
        <location evidence="4">Cytoplasm</location>
    </subcellularLocation>
</comment>
<dbReference type="OMA" id="EVFEIDM"/>
<name>B6JY28_SCHJY</name>
<dbReference type="VEuPathDB" id="FungiDB:SJAG_01487"/>
<dbReference type="EMBL" id="KE651168">
    <property type="protein sequence ID" value="EEB06446.1"/>
    <property type="molecule type" value="Genomic_DNA"/>
</dbReference>
<dbReference type="InterPro" id="IPR001950">
    <property type="entry name" value="SUI1"/>
</dbReference>
<dbReference type="Pfam" id="PF21023">
    <property type="entry name" value="DENR_N"/>
    <property type="match status" value="1"/>
</dbReference>
<organism evidence="6 8">
    <name type="scientific">Schizosaccharomyces japonicus (strain yFS275 / FY16936)</name>
    <name type="common">Fission yeast</name>
    <dbReference type="NCBI Taxonomy" id="402676"/>
    <lineage>
        <taxon>Eukaryota</taxon>
        <taxon>Fungi</taxon>
        <taxon>Dikarya</taxon>
        <taxon>Ascomycota</taxon>
        <taxon>Taphrinomycotina</taxon>
        <taxon>Schizosaccharomycetes</taxon>
        <taxon>Schizosaccharomycetales</taxon>
        <taxon>Schizosaccharomycetaceae</taxon>
        <taxon>Schizosaccharomyces</taxon>
    </lineage>
</organism>
<dbReference type="JaponicusDB" id="SJAG_01487">
    <property type="gene designation" value="tma22"/>
</dbReference>
<dbReference type="Proteomes" id="UP000001744">
    <property type="component" value="Unassembled WGS sequence"/>
</dbReference>
<dbReference type="InterPro" id="IPR048517">
    <property type="entry name" value="DENR_N"/>
</dbReference>
<protein>
    <recommendedName>
        <fullName evidence="3 4">Translation machinery-associated protein 22</fullName>
    </recommendedName>
</protein>
<dbReference type="OrthoDB" id="277199at2759"/>
<dbReference type="GO" id="GO:0005840">
    <property type="term" value="C:ribosome"/>
    <property type="evidence" value="ECO:0007669"/>
    <property type="project" value="UniProtKB-KW"/>
</dbReference>
<dbReference type="InterPro" id="IPR005873">
    <property type="entry name" value="DENR_eukaryotes"/>
</dbReference>